<dbReference type="AlphaFoldDB" id="A0A1Q3CIY3"/>
<dbReference type="PANTHER" id="PTHR31286">
    <property type="entry name" value="GLYCINE-RICH CELL WALL STRUCTURAL PROTEIN 1.8-LIKE"/>
    <property type="match status" value="1"/>
</dbReference>
<organism evidence="2 3">
    <name type="scientific">Cephalotus follicularis</name>
    <name type="common">Albany pitcher plant</name>
    <dbReference type="NCBI Taxonomy" id="3775"/>
    <lineage>
        <taxon>Eukaryota</taxon>
        <taxon>Viridiplantae</taxon>
        <taxon>Streptophyta</taxon>
        <taxon>Embryophyta</taxon>
        <taxon>Tracheophyta</taxon>
        <taxon>Spermatophyta</taxon>
        <taxon>Magnoliopsida</taxon>
        <taxon>eudicotyledons</taxon>
        <taxon>Gunneridae</taxon>
        <taxon>Pentapetalae</taxon>
        <taxon>rosids</taxon>
        <taxon>fabids</taxon>
        <taxon>Oxalidales</taxon>
        <taxon>Cephalotaceae</taxon>
        <taxon>Cephalotus</taxon>
    </lineage>
</organism>
<protein>
    <submittedName>
        <fullName evidence="2">DUF4283 domain-containing protein/zf-CCHC_4 domain-containing protein</fullName>
    </submittedName>
</protein>
<keyword evidence="3" id="KW-1185">Reference proteome</keyword>
<dbReference type="EMBL" id="BDDD01002129">
    <property type="protein sequence ID" value="GAV80177.1"/>
    <property type="molecule type" value="Genomic_DNA"/>
</dbReference>
<dbReference type="InParanoid" id="A0A1Q3CIY3"/>
<evidence type="ECO:0000313" key="3">
    <source>
        <dbReference type="Proteomes" id="UP000187406"/>
    </source>
</evidence>
<dbReference type="InterPro" id="IPR040256">
    <property type="entry name" value="At4g02000-like"/>
</dbReference>
<comment type="caution">
    <text evidence="2">The sequence shown here is derived from an EMBL/GenBank/DDBJ whole genome shotgun (WGS) entry which is preliminary data.</text>
</comment>
<proteinExistence type="predicted"/>
<dbReference type="InterPro" id="IPR025558">
    <property type="entry name" value="DUF4283"/>
</dbReference>
<gene>
    <name evidence="2" type="ORF">CFOL_v3_23638</name>
</gene>
<dbReference type="Pfam" id="PF14111">
    <property type="entry name" value="DUF4283"/>
    <property type="match status" value="1"/>
</dbReference>
<accession>A0A1Q3CIY3</accession>
<dbReference type="Proteomes" id="UP000187406">
    <property type="component" value="Unassembled WGS sequence"/>
</dbReference>
<feature type="domain" description="DUF4283" evidence="1">
    <location>
        <begin position="2"/>
        <end position="64"/>
    </location>
</feature>
<dbReference type="PANTHER" id="PTHR31286:SF165">
    <property type="entry name" value="DUF4283 DOMAIN-CONTAINING PROTEIN"/>
    <property type="match status" value="1"/>
</dbReference>
<evidence type="ECO:0000259" key="1">
    <source>
        <dbReference type="Pfam" id="PF14111"/>
    </source>
</evidence>
<sequence length="169" mass="19252">KNVREILEREWGQVGHFSFHVVGNGVYLVKFDNGQARDWIMDNGRWDIWGYHLTLRKWSKGMSLTLEDCKSIPVWVKLSKIPVQFLTKMGLSYIASVIGKPLHMDLSTTNRYALNFARVCIDMAASSSFSESIILELEDGSTTTIGVQYPWRPASCTLCKVFEHSNKTC</sequence>
<feature type="non-terminal residue" evidence="2">
    <location>
        <position position="169"/>
    </location>
</feature>
<feature type="non-terminal residue" evidence="2">
    <location>
        <position position="1"/>
    </location>
</feature>
<evidence type="ECO:0000313" key="2">
    <source>
        <dbReference type="EMBL" id="GAV80177.1"/>
    </source>
</evidence>
<dbReference type="OrthoDB" id="1097630at2759"/>
<reference evidence="3" key="1">
    <citation type="submission" date="2016-04" db="EMBL/GenBank/DDBJ databases">
        <title>Cephalotus genome sequencing.</title>
        <authorList>
            <person name="Fukushima K."/>
            <person name="Hasebe M."/>
            <person name="Fang X."/>
        </authorList>
    </citation>
    <scope>NUCLEOTIDE SEQUENCE [LARGE SCALE GENOMIC DNA]</scope>
    <source>
        <strain evidence="3">cv. St1</strain>
    </source>
</reference>
<name>A0A1Q3CIY3_CEPFO</name>